<evidence type="ECO:0000313" key="2">
    <source>
        <dbReference type="Proteomes" id="UP001263371"/>
    </source>
</evidence>
<dbReference type="RefSeq" id="WP_315995835.1">
    <property type="nucleotide sequence ID" value="NZ_JAWDIS010000003.1"/>
</dbReference>
<evidence type="ECO:0000313" key="1">
    <source>
        <dbReference type="EMBL" id="MDU0368695.1"/>
    </source>
</evidence>
<accession>A0ABU3TBD7</accession>
<comment type="caution">
    <text evidence="1">The sequence shown here is derived from an EMBL/GenBank/DDBJ whole genome shotgun (WGS) entry which is preliminary data.</text>
</comment>
<protein>
    <submittedName>
        <fullName evidence="1">Uncharacterized protein</fullName>
    </submittedName>
</protein>
<dbReference type="Proteomes" id="UP001263371">
    <property type="component" value="Unassembled WGS sequence"/>
</dbReference>
<reference evidence="1 2" key="1">
    <citation type="submission" date="2023-09" db="EMBL/GenBank/DDBJ databases">
        <title>Microbacterium fusihabitans sp. nov., Microbacterium phycihabitans sp. nov., and Microbacterium cervinum sp. nov., isolated from dried seaweeds of beach.</title>
        <authorList>
            <person name="Lee S.D."/>
        </authorList>
    </citation>
    <scope>NUCLEOTIDE SEQUENCE [LARGE SCALE GENOMIC DNA]</scope>
    <source>
        <strain evidence="1 2">KSW4-17</strain>
    </source>
</reference>
<proteinExistence type="predicted"/>
<keyword evidence="2" id="KW-1185">Reference proteome</keyword>
<gene>
    <name evidence="1" type="ORF">RWH45_15910</name>
</gene>
<organism evidence="1 2">
    <name type="scientific">Microbacterium galbum</name>
    <dbReference type="NCBI Taxonomy" id="3075994"/>
    <lineage>
        <taxon>Bacteria</taxon>
        <taxon>Bacillati</taxon>
        <taxon>Actinomycetota</taxon>
        <taxon>Actinomycetes</taxon>
        <taxon>Micrococcales</taxon>
        <taxon>Microbacteriaceae</taxon>
        <taxon>Microbacterium</taxon>
    </lineage>
</organism>
<sequence>MTHASPAQARELVDLAEVTSIVRVTREDRLLFDVYTPDAARLEEVVERSRGSAQ</sequence>
<name>A0ABU3TBD7_9MICO</name>
<dbReference type="EMBL" id="JAWDIS010000003">
    <property type="protein sequence ID" value="MDU0368695.1"/>
    <property type="molecule type" value="Genomic_DNA"/>
</dbReference>